<feature type="transmembrane region" description="Helical" evidence="1">
    <location>
        <begin position="7"/>
        <end position="28"/>
    </location>
</feature>
<evidence type="ECO:0000256" key="1">
    <source>
        <dbReference type="SAM" id="Phobius"/>
    </source>
</evidence>
<gene>
    <name evidence="2" type="ORF">XJ32_00590</name>
</gene>
<name>A0A1Q2LEJ9_9HELI</name>
<dbReference type="AlphaFoldDB" id="A0A1Q2LEJ9"/>
<protein>
    <submittedName>
        <fullName evidence="2">Uncharacterized protein</fullName>
    </submittedName>
</protein>
<keyword evidence="1" id="KW-0812">Transmembrane</keyword>
<dbReference type="EMBL" id="CP019645">
    <property type="protein sequence ID" value="AQQ58835.1"/>
    <property type="molecule type" value="Genomic_DNA"/>
</dbReference>
<evidence type="ECO:0000313" key="2">
    <source>
        <dbReference type="EMBL" id="AQQ58835.1"/>
    </source>
</evidence>
<evidence type="ECO:0000313" key="3">
    <source>
        <dbReference type="Proteomes" id="UP000188298"/>
    </source>
</evidence>
<proteinExistence type="predicted"/>
<keyword evidence="1" id="KW-1133">Transmembrane helix</keyword>
<reference evidence="2 3" key="1">
    <citation type="submission" date="2017-02" db="EMBL/GenBank/DDBJ databases">
        <title>Whole genome sequencing of Helicobacter bilis strain AAQJH.</title>
        <authorList>
            <person name="Conlan S."/>
            <person name="Thomas P.J."/>
            <person name="Mullikin J."/>
            <person name="Palmore T.N."/>
            <person name="Frank K.M."/>
            <person name="Segre J.A."/>
        </authorList>
    </citation>
    <scope>NUCLEOTIDE SEQUENCE [LARGE SCALE GENOMIC DNA]</scope>
    <source>
        <strain evidence="2 3">AAQJH</strain>
    </source>
</reference>
<dbReference type="RefSeq" id="WP_077387985.1">
    <property type="nucleotide sequence ID" value="NZ_CP019645.1"/>
</dbReference>
<dbReference type="Proteomes" id="UP000188298">
    <property type="component" value="Chromosome"/>
</dbReference>
<organism evidence="2 3">
    <name type="scientific">Helicobacter bilis</name>
    <dbReference type="NCBI Taxonomy" id="37372"/>
    <lineage>
        <taxon>Bacteria</taxon>
        <taxon>Pseudomonadati</taxon>
        <taxon>Campylobacterota</taxon>
        <taxon>Epsilonproteobacteria</taxon>
        <taxon>Campylobacterales</taxon>
        <taxon>Helicobacteraceae</taxon>
        <taxon>Helicobacter</taxon>
    </lineage>
</organism>
<accession>A0A1Q2LEJ9</accession>
<dbReference type="KEGG" id="hbl:XJ32_00590"/>
<keyword evidence="1" id="KW-0472">Membrane</keyword>
<sequence>MSYKRFCLGVVLLPLPFIMFIGIMLYLYDAGQVWHKPYFRDTKFFELRVHSRMQNKALMDFYEFDSIIMGSSMMFGMSYKEAEEKLGGSWVNMSMSGSSMHDKAVVLEYAFKKKEIAQMIISLDWIEVIHNSNTDSFNYLYDDRMLNNMKLYLDLNFIGCALTWSNSPKCIGDRDSYKQIMRQNDISLDREQGEIKWLENNRNEKLDSKILESAQKTWEINPKHIDMKPHINYLENNIFSLVRDNPNTTFHFIMPTHTRLIYRIQPASEFYVWREVMKYFVVESTRYSNMKIYGFDDLAYADNLGNFIDGTHYHTSLSSMQLDSIKNNTNILTAENIETYLNAMEQKIKDYDLKHIVNIMQRQDKMQQ</sequence>